<feature type="transmembrane region" description="Helical" evidence="7">
    <location>
        <begin position="135"/>
        <end position="161"/>
    </location>
</feature>
<dbReference type="InterPro" id="IPR050925">
    <property type="entry name" value="Rhomboid_protease_S54"/>
</dbReference>
<feature type="transmembrane region" description="Helical" evidence="7">
    <location>
        <begin position="230"/>
        <end position="249"/>
    </location>
</feature>
<keyword evidence="6 7" id="KW-0472">Membrane</keyword>
<evidence type="ECO:0000256" key="5">
    <source>
        <dbReference type="ARBA" id="ARBA00022989"/>
    </source>
</evidence>
<accession>A0A9P4MQ68</accession>
<feature type="transmembrane region" description="Helical" evidence="7">
    <location>
        <begin position="65"/>
        <end position="85"/>
    </location>
</feature>
<feature type="transmembrane region" description="Helical" evidence="7">
    <location>
        <begin position="200"/>
        <end position="218"/>
    </location>
</feature>
<dbReference type="GO" id="GO:0016020">
    <property type="term" value="C:membrane"/>
    <property type="evidence" value="ECO:0007669"/>
    <property type="project" value="UniProtKB-SubCell"/>
</dbReference>
<dbReference type="EMBL" id="ML996083">
    <property type="protein sequence ID" value="KAF2155351.1"/>
    <property type="molecule type" value="Genomic_DNA"/>
</dbReference>
<evidence type="ECO:0000313" key="9">
    <source>
        <dbReference type="EMBL" id="KAF2155351.1"/>
    </source>
</evidence>
<dbReference type="InterPro" id="IPR035952">
    <property type="entry name" value="Rhomboid-like_sf"/>
</dbReference>
<evidence type="ECO:0000259" key="8">
    <source>
        <dbReference type="Pfam" id="PF01694"/>
    </source>
</evidence>
<organism evidence="9 10">
    <name type="scientific">Myriangium duriaei CBS 260.36</name>
    <dbReference type="NCBI Taxonomy" id="1168546"/>
    <lineage>
        <taxon>Eukaryota</taxon>
        <taxon>Fungi</taxon>
        <taxon>Dikarya</taxon>
        <taxon>Ascomycota</taxon>
        <taxon>Pezizomycotina</taxon>
        <taxon>Dothideomycetes</taxon>
        <taxon>Dothideomycetidae</taxon>
        <taxon>Myriangiales</taxon>
        <taxon>Myriangiaceae</taxon>
        <taxon>Myriangium</taxon>
    </lineage>
</organism>
<dbReference type="PANTHER" id="PTHR43731:SF14">
    <property type="entry name" value="PRESENILIN-ASSOCIATED RHOMBOID-LIKE PROTEIN, MITOCHONDRIAL"/>
    <property type="match status" value="1"/>
</dbReference>
<protein>
    <recommendedName>
        <fullName evidence="8">Peptidase S54 rhomboid domain-containing protein</fullName>
    </recommendedName>
</protein>
<keyword evidence="4" id="KW-0378">Hydrolase</keyword>
<feature type="transmembrane region" description="Helical" evidence="7">
    <location>
        <begin position="173"/>
        <end position="194"/>
    </location>
</feature>
<feature type="domain" description="Peptidase S54 rhomboid" evidence="8">
    <location>
        <begin position="107"/>
        <end position="251"/>
    </location>
</feature>
<dbReference type="InterPro" id="IPR022764">
    <property type="entry name" value="Peptidase_S54_rhomboid_dom"/>
</dbReference>
<dbReference type="Proteomes" id="UP000799439">
    <property type="component" value="Unassembled WGS sequence"/>
</dbReference>
<keyword evidence="10" id="KW-1185">Reference proteome</keyword>
<dbReference type="SUPFAM" id="SSF144091">
    <property type="entry name" value="Rhomboid-like"/>
    <property type="match status" value="1"/>
</dbReference>
<evidence type="ECO:0000313" key="10">
    <source>
        <dbReference type="Proteomes" id="UP000799439"/>
    </source>
</evidence>
<evidence type="ECO:0000256" key="1">
    <source>
        <dbReference type="ARBA" id="ARBA00004141"/>
    </source>
</evidence>
<dbReference type="OrthoDB" id="418595at2759"/>
<comment type="similarity">
    <text evidence="2">Belongs to the peptidase S54 family.</text>
</comment>
<name>A0A9P4MQ68_9PEZI</name>
<dbReference type="GO" id="GO:0004252">
    <property type="term" value="F:serine-type endopeptidase activity"/>
    <property type="evidence" value="ECO:0007669"/>
    <property type="project" value="InterPro"/>
</dbReference>
<evidence type="ECO:0000256" key="2">
    <source>
        <dbReference type="ARBA" id="ARBA00009045"/>
    </source>
</evidence>
<sequence>MLSPLGLRALRALSHRSPILRSCQPSLLSTSRLPTPFPFRHSPISSRLTSRAFSTTPVRRSPDTLFPVLATLNVLPFTAFWALHYLNSPLRHTLERYFLLTPSSSPLTLLTSGFFHTSPTHLFFNLFTLRAMLSILAFTSPVAAPVVLGTYIAGIVGGSLAMRRYGFSSGRDAALGASAGVSALLVAASCVAPLTPVNVMFIPIDIPLAVVAGVYFLIDAKFAGSTTSTVGHAAHLGGGAIGAVAWALLFRM</sequence>
<evidence type="ECO:0000256" key="4">
    <source>
        <dbReference type="ARBA" id="ARBA00022801"/>
    </source>
</evidence>
<comment type="subcellular location">
    <subcellularLocation>
        <location evidence="1">Membrane</location>
        <topology evidence="1">Multi-pass membrane protein</topology>
    </subcellularLocation>
</comment>
<gene>
    <name evidence="9" type="ORF">K461DRAFT_111949</name>
</gene>
<dbReference type="Gene3D" id="1.20.1540.10">
    <property type="entry name" value="Rhomboid-like"/>
    <property type="match status" value="1"/>
</dbReference>
<reference evidence="9" key="1">
    <citation type="journal article" date="2020" name="Stud. Mycol.">
        <title>101 Dothideomycetes genomes: a test case for predicting lifestyles and emergence of pathogens.</title>
        <authorList>
            <person name="Haridas S."/>
            <person name="Albert R."/>
            <person name="Binder M."/>
            <person name="Bloem J."/>
            <person name="Labutti K."/>
            <person name="Salamov A."/>
            <person name="Andreopoulos B."/>
            <person name="Baker S."/>
            <person name="Barry K."/>
            <person name="Bills G."/>
            <person name="Bluhm B."/>
            <person name="Cannon C."/>
            <person name="Castanera R."/>
            <person name="Culley D."/>
            <person name="Daum C."/>
            <person name="Ezra D."/>
            <person name="Gonzalez J."/>
            <person name="Henrissat B."/>
            <person name="Kuo A."/>
            <person name="Liang C."/>
            <person name="Lipzen A."/>
            <person name="Lutzoni F."/>
            <person name="Magnuson J."/>
            <person name="Mondo S."/>
            <person name="Nolan M."/>
            <person name="Ohm R."/>
            <person name="Pangilinan J."/>
            <person name="Park H.-J."/>
            <person name="Ramirez L."/>
            <person name="Alfaro M."/>
            <person name="Sun H."/>
            <person name="Tritt A."/>
            <person name="Yoshinaga Y."/>
            <person name="Zwiers L.-H."/>
            <person name="Turgeon B."/>
            <person name="Goodwin S."/>
            <person name="Spatafora J."/>
            <person name="Crous P."/>
            <person name="Grigoriev I."/>
        </authorList>
    </citation>
    <scope>NUCLEOTIDE SEQUENCE</scope>
    <source>
        <strain evidence="9">CBS 260.36</strain>
    </source>
</reference>
<dbReference type="AlphaFoldDB" id="A0A9P4MQ68"/>
<dbReference type="PANTHER" id="PTHR43731">
    <property type="entry name" value="RHOMBOID PROTEASE"/>
    <property type="match status" value="1"/>
</dbReference>
<evidence type="ECO:0000256" key="6">
    <source>
        <dbReference type="ARBA" id="ARBA00023136"/>
    </source>
</evidence>
<keyword evidence="5 7" id="KW-1133">Transmembrane helix</keyword>
<dbReference type="Pfam" id="PF01694">
    <property type="entry name" value="Rhomboid"/>
    <property type="match status" value="1"/>
</dbReference>
<evidence type="ECO:0000256" key="7">
    <source>
        <dbReference type="SAM" id="Phobius"/>
    </source>
</evidence>
<evidence type="ECO:0000256" key="3">
    <source>
        <dbReference type="ARBA" id="ARBA00022692"/>
    </source>
</evidence>
<proteinExistence type="inferred from homology"/>
<comment type="caution">
    <text evidence="9">The sequence shown here is derived from an EMBL/GenBank/DDBJ whole genome shotgun (WGS) entry which is preliminary data.</text>
</comment>
<keyword evidence="3 7" id="KW-0812">Transmembrane</keyword>